<dbReference type="AlphaFoldDB" id="A2DD50"/>
<dbReference type="SUPFAM" id="SSF49785">
    <property type="entry name" value="Galactose-binding domain-like"/>
    <property type="match status" value="1"/>
</dbReference>
<reference evidence="2" key="1">
    <citation type="submission" date="2006-10" db="EMBL/GenBank/DDBJ databases">
        <authorList>
            <person name="Amadeo P."/>
            <person name="Zhao Q."/>
            <person name="Wortman J."/>
            <person name="Fraser-Liggett C."/>
            <person name="Carlton J."/>
        </authorList>
    </citation>
    <scope>NUCLEOTIDE SEQUENCE</scope>
    <source>
        <strain evidence="2">G3</strain>
    </source>
</reference>
<dbReference type="EMBL" id="DS113189">
    <property type="protein sequence ID" value="EAY21529.1"/>
    <property type="molecule type" value="Genomic_DNA"/>
</dbReference>
<dbReference type="Proteomes" id="UP000001542">
    <property type="component" value="Unassembled WGS sequence"/>
</dbReference>
<feature type="domain" description="F5/8 type C" evidence="1">
    <location>
        <begin position="117"/>
        <end position="185"/>
    </location>
</feature>
<evidence type="ECO:0000259" key="1">
    <source>
        <dbReference type="PROSITE" id="PS50022"/>
    </source>
</evidence>
<dbReference type="InterPro" id="IPR008979">
    <property type="entry name" value="Galactose-bd-like_sf"/>
</dbReference>
<name>A2DD50_TRIV3</name>
<gene>
    <name evidence="2" type="ORF">TVAG_012940</name>
</gene>
<dbReference type="KEGG" id="tva:5467094"/>
<keyword evidence="3" id="KW-1185">Reference proteome</keyword>
<dbReference type="RefSeq" id="XP_001582515.1">
    <property type="nucleotide sequence ID" value="XM_001582465.1"/>
</dbReference>
<proteinExistence type="predicted"/>
<dbReference type="Gene3D" id="2.60.120.260">
    <property type="entry name" value="Galactose-binding domain-like"/>
    <property type="match status" value="1"/>
</dbReference>
<dbReference type="PROSITE" id="PS50022">
    <property type="entry name" value="FA58C_3"/>
    <property type="match status" value="1"/>
</dbReference>
<dbReference type="VEuPathDB" id="TrichDB:TVAGG3_0987900"/>
<accession>A2DD50</accession>
<reference evidence="2" key="2">
    <citation type="journal article" date="2007" name="Science">
        <title>Draft genome sequence of the sexually transmitted pathogen Trichomonas vaginalis.</title>
        <authorList>
            <person name="Carlton J.M."/>
            <person name="Hirt R.P."/>
            <person name="Silva J.C."/>
            <person name="Delcher A.L."/>
            <person name="Schatz M."/>
            <person name="Zhao Q."/>
            <person name="Wortman J.R."/>
            <person name="Bidwell S.L."/>
            <person name="Alsmark U.C.M."/>
            <person name="Besteiro S."/>
            <person name="Sicheritz-Ponten T."/>
            <person name="Noel C.J."/>
            <person name="Dacks J.B."/>
            <person name="Foster P.G."/>
            <person name="Simillion C."/>
            <person name="Van de Peer Y."/>
            <person name="Miranda-Saavedra D."/>
            <person name="Barton G.J."/>
            <person name="Westrop G.D."/>
            <person name="Mueller S."/>
            <person name="Dessi D."/>
            <person name="Fiori P.L."/>
            <person name="Ren Q."/>
            <person name="Paulsen I."/>
            <person name="Zhang H."/>
            <person name="Bastida-Corcuera F.D."/>
            <person name="Simoes-Barbosa A."/>
            <person name="Brown M.T."/>
            <person name="Hayes R.D."/>
            <person name="Mukherjee M."/>
            <person name="Okumura C.Y."/>
            <person name="Schneider R."/>
            <person name="Smith A.J."/>
            <person name="Vanacova S."/>
            <person name="Villalvazo M."/>
            <person name="Haas B.J."/>
            <person name="Pertea M."/>
            <person name="Feldblyum T.V."/>
            <person name="Utterback T.R."/>
            <person name="Shu C.L."/>
            <person name="Osoegawa K."/>
            <person name="de Jong P.J."/>
            <person name="Hrdy I."/>
            <person name="Horvathova L."/>
            <person name="Zubacova Z."/>
            <person name="Dolezal P."/>
            <person name="Malik S.B."/>
            <person name="Logsdon J.M. Jr."/>
            <person name="Henze K."/>
            <person name="Gupta A."/>
            <person name="Wang C.C."/>
            <person name="Dunne R.L."/>
            <person name="Upcroft J.A."/>
            <person name="Upcroft P."/>
            <person name="White O."/>
            <person name="Salzberg S.L."/>
            <person name="Tang P."/>
            <person name="Chiu C.-H."/>
            <person name="Lee Y.-S."/>
            <person name="Embley T.M."/>
            <person name="Coombs G.H."/>
            <person name="Mottram J.C."/>
            <person name="Tachezy J."/>
            <person name="Fraser-Liggett C.M."/>
            <person name="Johnson P.J."/>
        </authorList>
    </citation>
    <scope>NUCLEOTIDE SEQUENCE [LARGE SCALE GENOMIC DNA]</scope>
    <source>
        <strain evidence="2">G3</strain>
    </source>
</reference>
<evidence type="ECO:0000313" key="2">
    <source>
        <dbReference type="EMBL" id="EAY21529.1"/>
    </source>
</evidence>
<protein>
    <recommendedName>
        <fullName evidence="1">F5/8 type C domain-containing protein</fullName>
    </recommendedName>
</protein>
<dbReference type="VEuPathDB" id="TrichDB:TVAG_012940"/>
<dbReference type="InterPro" id="IPR000421">
    <property type="entry name" value="FA58C"/>
</dbReference>
<evidence type="ECO:0000313" key="3">
    <source>
        <dbReference type="Proteomes" id="UP000001542"/>
    </source>
</evidence>
<sequence length="222" mass="25413">MFFLFSIAHTLLDDKLSILKHAYKNNQIEYYVSGTSKQIINGTLQLTKPEYAFDQVTKRYDWCSNCGKTKTDFPWIVLGIKNQIMNVKGYFLRVGCCYDSCCCEDYKNGCIHCCLFSWNFQISNDNKTWKTVHVVEGDYDMMRCSEKTYSFSETYRTRYVRLIQAGTCYSDPPCISLNKIEIIGTVGDGIADGNQPEAPDADDIDDDISIIGHISKNMNHNN</sequence>
<dbReference type="InParanoid" id="A2DD50"/>
<organism evidence="2 3">
    <name type="scientific">Trichomonas vaginalis (strain ATCC PRA-98 / G3)</name>
    <dbReference type="NCBI Taxonomy" id="412133"/>
    <lineage>
        <taxon>Eukaryota</taxon>
        <taxon>Metamonada</taxon>
        <taxon>Parabasalia</taxon>
        <taxon>Trichomonadida</taxon>
        <taxon>Trichomonadidae</taxon>
        <taxon>Trichomonas</taxon>
    </lineage>
</organism>